<dbReference type="EMBL" id="CAXITT010000635">
    <property type="protein sequence ID" value="CAL1544632.1"/>
    <property type="molecule type" value="Genomic_DNA"/>
</dbReference>
<comment type="caution">
    <text evidence="1">The sequence shown here is derived from an EMBL/GenBank/DDBJ whole genome shotgun (WGS) entry which is preliminary data.</text>
</comment>
<keyword evidence="2" id="KW-1185">Reference proteome</keyword>
<evidence type="ECO:0000313" key="1">
    <source>
        <dbReference type="EMBL" id="CAL1544632.1"/>
    </source>
</evidence>
<feature type="non-terminal residue" evidence="1">
    <location>
        <position position="58"/>
    </location>
</feature>
<proteinExistence type="predicted"/>
<sequence length="58" mass="6633">MHDDLDSAIQDVRMGWSWAAMHLGKNFTRELISRLEDGISASNETLFGSTVWLYLDMT</sequence>
<evidence type="ECO:0000313" key="2">
    <source>
        <dbReference type="Proteomes" id="UP001497497"/>
    </source>
</evidence>
<accession>A0AAV2ICN8</accession>
<gene>
    <name evidence="1" type="ORF">GSLYS_00018145001</name>
</gene>
<name>A0AAV2ICN8_LYMST</name>
<protein>
    <submittedName>
        <fullName evidence="1">Uncharacterized protein</fullName>
    </submittedName>
</protein>
<reference evidence="1 2" key="1">
    <citation type="submission" date="2024-04" db="EMBL/GenBank/DDBJ databases">
        <authorList>
            <consortium name="Genoscope - CEA"/>
            <person name="William W."/>
        </authorList>
    </citation>
    <scope>NUCLEOTIDE SEQUENCE [LARGE SCALE GENOMIC DNA]</scope>
</reference>
<dbReference type="AlphaFoldDB" id="A0AAV2ICN8"/>
<organism evidence="1 2">
    <name type="scientific">Lymnaea stagnalis</name>
    <name type="common">Great pond snail</name>
    <name type="synonym">Helix stagnalis</name>
    <dbReference type="NCBI Taxonomy" id="6523"/>
    <lineage>
        <taxon>Eukaryota</taxon>
        <taxon>Metazoa</taxon>
        <taxon>Spiralia</taxon>
        <taxon>Lophotrochozoa</taxon>
        <taxon>Mollusca</taxon>
        <taxon>Gastropoda</taxon>
        <taxon>Heterobranchia</taxon>
        <taxon>Euthyneura</taxon>
        <taxon>Panpulmonata</taxon>
        <taxon>Hygrophila</taxon>
        <taxon>Lymnaeoidea</taxon>
        <taxon>Lymnaeidae</taxon>
        <taxon>Lymnaea</taxon>
    </lineage>
</organism>
<dbReference type="Proteomes" id="UP001497497">
    <property type="component" value="Unassembled WGS sequence"/>
</dbReference>